<organism evidence="1">
    <name type="scientific">marine sediment metagenome</name>
    <dbReference type="NCBI Taxonomy" id="412755"/>
    <lineage>
        <taxon>unclassified sequences</taxon>
        <taxon>metagenomes</taxon>
        <taxon>ecological metagenomes</taxon>
    </lineage>
</organism>
<reference evidence="1" key="1">
    <citation type="journal article" date="2015" name="Nature">
        <title>Complex archaea that bridge the gap between prokaryotes and eukaryotes.</title>
        <authorList>
            <person name="Spang A."/>
            <person name="Saw J.H."/>
            <person name="Jorgensen S.L."/>
            <person name="Zaremba-Niedzwiedzka K."/>
            <person name="Martijn J."/>
            <person name="Lind A.E."/>
            <person name="van Eijk R."/>
            <person name="Schleper C."/>
            <person name="Guy L."/>
            <person name="Ettema T.J."/>
        </authorList>
    </citation>
    <scope>NUCLEOTIDE SEQUENCE</scope>
</reference>
<accession>A0A0F9KFX2</accession>
<proteinExistence type="predicted"/>
<dbReference type="AlphaFoldDB" id="A0A0F9KFX2"/>
<dbReference type="EMBL" id="LAZR01008122">
    <property type="protein sequence ID" value="KKM80823.1"/>
    <property type="molecule type" value="Genomic_DNA"/>
</dbReference>
<sequence length="196" mass="20965">MAAPDTWSETALVSISKASSFEHEFYTITETADFNFGNKDIDVIATLAGGRLVKYNPQEPLEITLELYPVEAGSSLAAAGAGKGVFDLLWGGISSDTSQPVSISSDRTREKHRVTFLVTDDTTVTTAGAAINLGQAGLRIICKNAYCTSANWSYTDKIGKVTVTYKVPPFDKDGNANIEVQSTDGTATMTMLATYT</sequence>
<protein>
    <submittedName>
        <fullName evidence="1">Uncharacterized protein</fullName>
    </submittedName>
</protein>
<name>A0A0F9KFX2_9ZZZZ</name>
<comment type="caution">
    <text evidence="1">The sequence shown here is derived from an EMBL/GenBank/DDBJ whole genome shotgun (WGS) entry which is preliminary data.</text>
</comment>
<evidence type="ECO:0000313" key="1">
    <source>
        <dbReference type="EMBL" id="KKM80823.1"/>
    </source>
</evidence>
<gene>
    <name evidence="1" type="ORF">LCGC14_1335990</name>
</gene>